<protein>
    <submittedName>
        <fullName evidence="1">Carbohydrate-binding protein</fullName>
    </submittedName>
</protein>
<dbReference type="Pfam" id="PF16126">
    <property type="entry name" value="DUF4838"/>
    <property type="match status" value="1"/>
</dbReference>
<proteinExistence type="predicted"/>
<dbReference type="AlphaFoldDB" id="A0A918PP07"/>
<evidence type="ECO:0000313" key="1">
    <source>
        <dbReference type="EMBL" id="GGZ17541.1"/>
    </source>
</evidence>
<dbReference type="EMBL" id="BMWX01000001">
    <property type="protein sequence ID" value="GGZ17541.1"/>
    <property type="molecule type" value="Genomic_DNA"/>
</dbReference>
<organism evidence="1 2">
    <name type="scientific">Echinicola pacifica</name>
    <dbReference type="NCBI Taxonomy" id="346377"/>
    <lineage>
        <taxon>Bacteria</taxon>
        <taxon>Pseudomonadati</taxon>
        <taxon>Bacteroidota</taxon>
        <taxon>Cytophagia</taxon>
        <taxon>Cytophagales</taxon>
        <taxon>Cyclobacteriaceae</taxon>
        <taxon>Echinicola</taxon>
    </lineage>
</organism>
<evidence type="ECO:0000313" key="2">
    <source>
        <dbReference type="Proteomes" id="UP000619457"/>
    </source>
</evidence>
<reference evidence="1" key="2">
    <citation type="submission" date="2020-09" db="EMBL/GenBank/DDBJ databases">
        <authorList>
            <person name="Sun Q."/>
            <person name="Kim S."/>
        </authorList>
    </citation>
    <scope>NUCLEOTIDE SEQUENCE</scope>
    <source>
        <strain evidence="1">KCTC 12368</strain>
    </source>
</reference>
<gene>
    <name evidence="1" type="ORF">GCM10007049_07660</name>
</gene>
<keyword evidence="2" id="KW-1185">Reference proteome</keyword>
<comment type="caution">
    <text evidence="1">The sequence shown here is derived from an EMBL/GenBank/DDBJ whole genome shotgun (WGS) entry which is preliminary data.</text>
</comment>
<dbReference type="InterPro" id="IPR032287">
    <property type="entry name" value="DUF4838"/>
</dbReference>
<dbReference type="Proteomes" id="UP000619457">
    <property type="component" value="Unassembled WGS sequence"/>
</dbReference>
<name>A0A918PP07_9BACT</name>
<dbReference type="PANTHER" id="PTHR47406">
    <property type="entry name" value="COAGULATION FACTOR 5/8 TYPE, C-TERMINAL"/>
    <property type="match status" value="1"/>
</dbReference>
<sequence>MNHPLIIASGNQELDANIPFLEKQLEVLFQGVKEDSSPLEGLTIRLKSDSSWSESQYRLRIDRSDISLYSSSSASMQQAMVHLLELMGLKLLGPELYSIAEESAQKFPQQYEYTYTRPFAFTSLLYPDAYEPAFRAWYGIDWYLDDFGVWGHSFDQLVSPKAYFDSHSEYFAWYEGERHAEALCLTHPEVRNIAIQNLKEILAKNPEAKYYSISQMDDLIYCECDRCADVNAANGGPQGSLYFFVNQLAQTYPDQDFVTLAYLYSSKAPTQIRPAKNVITMLCPISMDRGAGIKEGARNQYFKKEVLDWKKVQERLFVWDYTVQFTHYFSPFPNFESMTENIKFYHEMGFEGLFMQGYADIPGSLYALRQYLLVQLMRDPDLDASVLTREFLEEYYGKAAPYMEEYLLTLADAQKKSSKRLGIYGGPVQAIFSYLSPEIMDQLDQVVTKAEKAVRGEAHFAKRIAAVRMDLEYTYFEQAKYYGKDQHGMYVPSATGYSLKEGLNARVKAFADQAEHLGAYELSEAGPGPQQYYQDWLGYQTFATVSHRGESADYKFISQPSTEYNFKKTYGLQDGLRGSSDFSYNWTGWYGDSPVIEFTLSDTKPLSRVVLNFLEDQRHWIFLPEKVKLFGYYKNHWKLLAEVKVGDLEENWLVDRRTISLMSSGKRKFSKYRVEVSSLKSLPKWRKRRNKMPMTMIDEIEIY</sequence>
<reference evidence="1" key="1">
    <citation type="journal article" date="2014" name="Int. J. Syst. Evol. Microbiol.">
        <title>Complete genome sequence of Corynebacterium casei LMG S-19264T (=DSM 44701T), isolated from a smear-ripened cheese.</title>
        <authorList>
            <consortium name="US DOE Joint Genome Institute (JGI-PGF)"/>
            <person name="Walter F."/>
            <person name="Albersmeier A."/>
            <person name="Kalinowski J."/>
            <person name="Ruckert C."/>
        </authorList>
    </citation>
    <scope>NUCLEOTIDE SEQUENCE</scope>
    <source>
        <strain evidence="1">KCTC 12368</strain>
    </source>
</reference>
<dbReference type="PANTHER" id="PTHR47406:SF2">
    <property type="entry name" value="ALPHA GLUCURONIDASE N-TERMINAL DOMAIN-CONTAINING PROTEIN"/>
    <property type="match status" value="1"/>
</dbReference>
<accession>A0A918PP07</accession>